<protein>
    <submittedName>
        <fullName evidence="3">Acyltransferase</fullName>
    </submittedName>
</protein>
<dbReference type="OrthoDB" id="2643438at2"/>
<name>A0A433JSS1_9MICO</name>
<organism evidence="3 4">
    <name type="scientific">Labedella endophytica</name>
    <dbReference type="NCBI Taxonomy" id="1523160"/>
    <lineage>
        <taxon>Bacteria</taxon>
        <taxon>Bacillati</taxon>
        <taxon>Actinomycetota</taxon>
        <taxon>Actinomycetes</taxon>
        <taxon>Micrococcales</taxon>
        <taxon>Microbacteriaceae</taxon>
        <taxon>Labedella</taxon>
    </lineage>
</organism>
<evidence type="ECO:0000313" key="3">
    <source>
        <dbReference type="EMBL" id="RUR01240.1"/>
    </source>
</evidence>
<keyword evidence="2 3" id="KW-0808">Transferase</keyword>
<comment type="similarity">
    <text evidence="1">Belongs to the transferase hexapeptide repeat family.</text>
</comment>
<dbReference type="InterPro" id="IPR011004">
    <property type="entry name" value="Trimer_LpxA-like_sf"/>
</dbReference>
<gene>
    <name evidence="3" type="ORF">ELQ94_06920</name>
</gene>
<dbReference type="InterPro" id="IPR001451">
    <property type="entry name" value="Hexapep"/>
</dbReference>
<dbReference type="PANTHER" id="PTHR23416:SF23">
    <property type="entry name" value="ACETYLTRANSFERASE C18B11.09C-RELATED"/>
    <property type="match status" value="1"/>
</dbReference>
<keyword evidence="3" id="KW-0012">Acyltransferase</keyword>
<evidence type="ECO:0000313" key="4">
    <source>
        <dbReference type="Proteomes" id="UP000274909"/>
    </source>
</evidence>
<sequence length="174" mass="18555">MEVEIVRFQRDASKRNLTRDLIMALASARLMPHRYRALLVSQAGVRVGEGVLFMGGIDIVGNAEVTFGRGVFVNHRCYFDAAAPITVGDNVQIGDNVRIITSTHEMGGPERRASKSLSLAVTIATGVWIGSGATVLPGLSVGQGCMIAAGSVVTRDCEDNGLYAGVPARRIREL</sequence>
<dbReference type="CDD" id="cd04647">
    <property type="entry name" value="LbH_MAT_like"/>
    <property type="match status" value="1"/>
</dbReference>
<accession>A0A433JSS1</accession>
<evidence type="ECO:0000256" key="1">
    <source>
        <dbReference type="ARBA" id="ARBA00007274"/>
    </source>
</evidence>
<evidence type="ECO:0000256" key="2">
    <source>
        <dbReference type="ARBA" id="ARBA00022679"/>
    </source>
</evidence>
<keyword evidence="4" id="KW-1185">Reference proteome</keyword>
<proteinExistence type="inferred from homology"/>
<dbReference type="Gene3D" id="2.160.10.10">
    <property type="entry name" value="Hexapeptide repeat proteins"/>
    <property type="match status" value="1"/>
</dbReference>
<dbReference type="EMBL" id="RZGZ01000002">
    <property type="protein sequence ID" value="RUR01240.1"/>
    <property type="molecule type" value="Genomic_DNA"/>
</dbReference>
<comment type="caution">
    <text evidence="3">The sequence shown here is derived from an EMBL/GenBank/DDBJ whole genome shotgun (WGS) entry which is preliminary data.</text>
</comment>
<dbReference type="SUPFAM" id="SSF51161">
    <property type="entry name" value="Trimeric LpxA-like enzymes"/>
    <property type="match status" value="1"/>
</dbReference>
<dbReference type="Proteomes" id="UP000274909">
    <property type="component" value="Unassembled WGS sequence"/>
</dbReference>
<dbReference type="InterPro" id="IPR051159">
    <property type="entry name" value="Hexapeptide_acetyltransf"/>
</dbReference>
<dbReference type="Pfam" id="PF00132">
    <property type="entry name" value="Hexapep"/>
    <property type="match status" value="1"/>
</dbReference>
<dbReference type="GO" id="GO:0008374">
    <property type="term" value="F:O-acyltransferase activity"/>
    <property type="evidence" value="ECO:0007669"/>
    <property type="project" value="TreeGrafter"/>
</dbReference>
<dbReference type="PANTHER" id="PTHR23416">
    <property type="entry name" value="SIALIC ACID SYNTHASE-RELATED"/>
    <property type="match status" value="1"/>
</dbReference>
<dbReference type="AlphaFoldDB" id="A0A433JSS1"/>
<dbReference type="GO" id="GO:0005829">
    <property type="term" value="C:cytosol"/>
    <property type="evidence" value="ECO:0007669"/>
    <property type="project" value="TreeGrafter"/>
</dbReference>
<reference evidence="3 4" key="1">
    <citation type="submission" date="2018-12" db="EMBL/GenBank/DDBJ databases">
        <authorList>
            <person name="Li F."/>
        </authorList>
    </citation>
    <scope>NUCLEOTIDE SEQUENCE [LARGE SCALE GENOMIC DNA]</scope>
    <source>
        <strain evidence="3 4">EGI 6500705</strain>
    </source>
</reference>